<dbReference type="GO" id="GO:0004984">
    <property type="term" value="F:olfactory receptor activity"/>
    <property type="evidence" value="ECO:0007669"/>
    <property type="project" value="InterPro"/>
</dbReference>
<reference evidence="14 15" key="1">
    <citation type="journal article" date="2021" name="Cell">
        <title>Tracing the genetic footprints of vertebrate landing in non-teleost ray-finned fishes.</title>
        <authorList>
            <person name="Bi X."/>
            <person name="Wang K."/>
            <person name="Yang L."/>
            <person name="Pan H."/>
            <person name="Jiang H."/>
            <person name="Wei Q."/>
            <person name="Fang M."/>
            <person name="Yu H."/>
            <person name="Zhu C."/>
            <person name="Cai Y."/>
            <person name="He Y."/>
            <person name="Gan X."/>
            <person name="Zeng H."/>
            <person name="Yu D."/>
            <person name="Zhu Y."/>
            <person name="Jiang H."/>
            <person name="Qiu Q."/>
            <person name="Yang H."/>
            <person name="Zhang Y.E."/>
            <person name="Wang W."/>
            <person name="Zhu M."/>
            <person name="He S."/>
            <person name="Zhang G."/>
        </authorList>
    </citation>
    <scope>NUCLEOTIDE SEQUENCE [LARGE SCALE GENOMIC DNA]</scope>
    <source>
        <strain evidence="14">Bchr_013</strain>
    </source>
</reference>
<dbReference type="AlphaFoldDB" id="A0A8X8BJM7"/>
<keyword evidence="4 11" id="KW-0812">Transmembrane</keyword>
<organism evidence="14 15">
    <name type="scientific">Polypterus senegalus</name>
    <name type="common">Senegal bichir</name>
    <dbReference type="NCBI Taxonomy" id="55291"/>
    <lineage>
        <taxon>Eukaryota</taxon>
        <taxon>Metazoa</taxon>
        <taxon>Chordata</taxon>
        <taxon>Craniata</taxon>
        <taxon>Vertebrata</taxon>
        <taxon>Euteleostomi</taxon>
        <taxon>Actinopterygii</taxon>
        <taxon>Polypteriformes</taxon>
        <taxon>Polypteridae</taxon>
        <taxon>Polypterus</taxon>
    </lineage>
</organism>
<evidence type="ECO:0000256" key="8">
    <source>
        <dbReference type="ARBA" id="ARBA00023136"/>
    </source>
</evidence>
<keyword evidence="3 12" id="KW-0716">Sensory transduction</keyword>
<dbReference type="InterPro" id="IPR000725">
    <property type="entry name" value="Olfact_rcpt"/>
</dbReference>
<dbReference type="SMART" id="SM01381">
    <property type="entry name" value="7TM_GPCR_Srsx"/>
    <property type="match status" value="1"/>
</dbReference>
<feature type="non-terminal residue" evidence="14">
    <location>
        <position position="1"/>
    </location>
</feature>
<feature type="transmembrane region" description="Helical" evidence="12">
    <location>
        <begin position="97"/>
        <end position="118"/>
    </location>
</feature>
<evidence type="ECO:0000256" key="3">
    <source>
        <dbReference type="ARBA" id="ARBA00022606"/>
    </source>
</evidence>
<dbReference type="PRINTS" id="PR00237">
    <property type="entry name" value="GPCRRHODOPSN"/>
</dbReference>
<feature type="non-terminal residue" evidence="14">
    <location>
        <position position="349"/>
    </location>
</feature>
<evidence type="ECO:0000256" key="4">
    <source>
        <dbReference type="ARBA" id="ARBA00022692"/>
    </source>
</evidence>
<proteinExistence type="inferred from homology"/>
<comment type="similarity">
    <text evidence="11">Belongs to the G-protein coupled receptor 1 family.</text>
</comment>
<keyword evidence="6 12" id="KW-1133">Transmembrane helix</keyword>
<evidence type="ECO:0000256" key="11">
    <source>
        <dbReference type="RuleBase" id="RU000688"/>
    </source>
</evidence>
<comment type="subcellular location">
    <subcellularLocation>
        <location evidence="1 12">Cell membrane</location>
        <topology evidence="1 12">Multi-pass membrane protein</topology>
    </subcellularLocation>
</comment>
<dbReference type="PROSITE" id="PS00237">
    <property type="entry name" value="G_PROTEIN_RECEP_F1_1"/>
    <property type="match status" value="1"/>
</dbReference>
<evidence type="ECO:0000259" key="13">
    <source>
        <dbReference type="PROSITE" id="PS50262"/>
    </source>
</evidence>
<evidence type="ECO:0000256" key="12">
    <source>
        <dbReference type="RuleBase" id="RU363047"/>
    </source>
</evidence>
<evidence type="ECO:0000256" key="1">
    <source>
        <dbReference type="ARBA" id="ARBA00004651"/>
    </source>
</evidence>
<sequence>MIAPRFTRSECTAEMPASAAGDRGYWAQCGRKDDFGRSVTLGMNQTSISVSEFVLLCTVDSQKISYTIAVLTMVYLVTMFGNFLVILVIAINPQLQRPMYICIATLAVIDLVGSTNIIPKLIAVLLDWTSIPYGLCLLQMLLVLYLEAAESLLLAFMACDRYVAVILPLQYSTLITDKILVSAITVLNIVPAAFLLPNLIFIIEFSFCNTNVLNYCFCDYSALVKIACNEDPKYFVILSSASFVFGACPFGFILLSYIRIAYAALKISSIEGKRKTFNTLTTHLLVVGLFNIPLLTSYVLTGVGVKLSTEAYNTMVIVANTVPPMLNPLIYSFRNKEIKINIQKLFKST</sequence>
<comment type="caution">
    <text evidence="14">The sequence shown here is derived from an EMBL/GenBank/DDBJ whole genome shotgun (WGS) entry which is preliminary data.</text>
</comment>
<keyword evidence="8 12" id="KW-0472">Membrane</keyword>
<evidence type="ECO:0000313" key="14">
    <source>
        <dbReference type="EMBL" id="KAG2456646.1"/>
    </source>
</evidence>
<dbReference type="GO" id="GO:0005886">
    <property type="term" value="C:plasma membrane"/>
    <property type="evidence" value="ECO:0007669"/>
    <property type="project" value="UniProtKB-SubCell"/>
</dbReference>
<dbReference type="Proteomes" id="UP000886611">
    <property type="component" value="Unassembled WGS sequence"/>
</dbReference>
<feature type="transmembrane region" description="Helical" evidence="12">
    <location>
        <begin position="279"/>
        <end position="300"/>
    </location>
</feature>
<dbReference type="GO" id="GO:0004930">
    <property type="term" value="F:G protein-coupled receptor activity"/>
    <property type="evidence" value="ECO:0007669"/>
    <property type="project" value="UniProtKB-KW"/>
</dbReference>
<keyword evidence="7 11" id="KW-0297">G-protein coupled receptor</keyword>
<dbReference type="Gene3D" id="1.20.1070.10">
    <property type="entry name" value="Rhodopsin 7-helix transmembrane proteins"/>
    <property type="match status" value="1"/>
</dbReference>
<feature type="transmembrane region" description="Helical" evidence="12">
    <location>
        <begin position="234"/>
        <end position="258"/>
    </location>
</feature>
<gene>
    <name evidence="14" type="primary">Olfr480</name>
    <name evidence="14" type="ORF">GTO96_0012634</name>
</gene>
<evidence type="ECO:0000256" key="10">
    <source>
        <dbReference type="ARBA" id="ARBA00023224"/>
    </source>
</evidence>
<feature type="transmembrane region" description="Helical" evidence="12">
    <location>
        <begin position="179"/>
        <end position="203"/>
    </location>
</feature>
<keyword evidence="15" id="KW-1185">Reference proteome</keyword>
<dbReference type="EMBL" id="JAATIS010008602">
    <property type="protein sequence ID" value="KAG2456646.1"/>
    <property type="molecule type" value="Genomic_DNA"/>
</dbReference>
<dbReference type="FunFam" id="1.20.1070.10:FF:000015">
    <property type="entry name" value="Olfactory receptor"/>
    <property type="match status" value="1"/>
</dbReference>
<keyword evidence="5 12" id="KW-0552">Olfaction</keyword>
<evidence type="ECO:0000256" key="2">
    <source>
        <dbReference type="ARBA" id="ARBA00022475"/>
    </source>
</evidence>
<dbReference type="SUPFAM" id="SSF81321">
    <property type="entry name" value="Family A G protein-coupled receptor-like"/>
    <property type="match status" value="1"/>
</dbReference>
<evidence type="ECO:0000256" key="5">
    <source>
        <dbReference type="ARBA" id="ARBA00022725"/>
    </source>
</evidence>
<dbReference type="Pfam" id="PF13853">
    <property type="entry name" value="7tm_4"/>
    <property type="match status" value="1"/>
</dbReference>
<name>A0A8X8BJM7_POLSE</name>
<feature type="domain" description="G-protein coupled receptors family 1 profile" evidence="13">
    <location>
        <begin position="81"/>
        <end position="331"/>
    </location>
</feature>
<keyword evidence="9 11" id="KW-0675">Receptor</keyword>
<dbReference type="PRINTS" id="PR00245">
    <property type="entry name" value="OLFACTORYR"/>
</dbReference>
<feature type="transmembrane region" description="Helical" evidence="12">
    <location>
        <begin position="68"/>
        <end position="91"/>
    </location>
</feature>
<evidence type="ECO:0000256" key="9">
    <source>
        <dbReference type="ARBA" id="ARBA00023170"/>
    </source>
</evidence>
<dbReference type="InterPro" id="IPR000276">
    <property type="entry name" value="GPCR_Rhodpsn"/>
</dbReference>
<evidence type="ECO:0000313" key="15">
    <source>
        <dbReference type="Proteomes" id="UP000886611"/>
    </source>
</evidence>
<accession>A0A8X8BJM7</accession>
<dbReference type="InterPro" id="IPR017452">
    <property type="entry name" value="GPCR_Rhodpsn_7TM"/>
</dbReference>
<evidence type="ECO:0000256" key="6">
    <source>
        <dbReference type="ARBA" id="ARBA00022989"/>
    </source>
</evidence>
<protein>
    <recommendedName>
        <fullName evidence="12">Olfactory receptor</fullName>
    </recommendedName>
</protein>
<evidence type="ECO:0000256" key="7">
    <source>
        <dbReference type="ARBA" id="ARBA00023040"/>
    </source>
</evidence>
<feature type="transmembrane region" description="Helical" evidence="12">
    <location>
        <begin position="312"/>
        <end position="333"/>
    </location>
</feature>
<dbReference type="PROSITE" id="PS50262">
    <property type="entry name" value="G_PROTEIN_RECEP_F1_2"/>
    <property type="match status" value="1"/>
</dbReference>
<keyword evidence="2 12" id="KW-1003">Cell membrane</keyword>
<dbReference type="PANTHER" id="PTHR26453">
    <property type="entry name" value="OLFACTORY RECEPTOR"/>
    <property type="match status" value="1"/>
</dbReference>
<keyword evidence="10 11" id="KW-0807">Transducer</keyword>